<accession>A0A6G1HSA9</accession>
<dbReference type="GO" id="GO:0006289">
    <property type="term" value="P:nucleotide-excision repair"/>
    <property type="evidence" value="ECO:0007669"/>
    <property type="project" value="InterPro"/>
</dbReference>
<dbReference type="PANTHER" id="PTHR12135">
    <property type="entry name" value="DNA REPAIR PROTEIN XP-C / RAD4"/>
    <property type="match status" value="1"/>
</dbReference>
<feature type="compositionally biased region" description="Acidic residues" evidence="6">
    <location>
        <begin position="852"/>
        <end position="870"/>
    </location>
</feature>
<dbReference type="Gene3D" id="3.90.260.10">
    <property type="entry name" value="Transglutaminase-like"/>
    <property type="match status" value="1"/>
</dbReference>
<evidence type="ECO:0000256" key="2">
    <source>
        <dbReference type="ARBA" id="ARBA00009525"/>
    </source>
</evidence>
<sequence length="1010" mass="113445">MPPRSKSHTPKRNPASTRSIKRGGDPDVPDVYKDLLKETGNANREAEDEVHPVKKRKVSAPVPLRGRPSSSSSARPPEVGFRGQLDTPREPSPEARLQTIEDDEDSDEEEFEWEEVDLSLPQPAANVAESSSKPLQIVIDRNLKSQKQKGRMKKRPPSSAEKIMRLNIHKLHILCLLYHCFCRNNLCNDTETQAILKRLVNPRIVNSLQPPPNASQLQRSRIFTEGLTQVVGLWHAVFKITAIGLRRPAWAQSLGVFNNFRLPKLVENPIKLADFRTAARKREGSADLGAQLLCCLFRAVGVEARVVCSLQPLSFSAVGQTAILGQSPAGDGKDMKDRLDEVTTHASATSTSAAPSKDVELPKPSPQKFKRVDNRFDPDPPPRVMIQKMPKIKGLSHPVFWVEVLDPGYQRWTAVDALITNTIGKPSLLEPPIQYQDNLLSYVVAFDEHGFATDVTRRYAKAYNAKTRRTRVEGVEGSTGWFKRAMKLFTKLRRSERDQLEQTELSAKEAQEPMPRNYQDFIGHPNYVLERHLKKNQVIFPRHSVGRANCGNSAKPRMETVYSRRDVHIVRSADKWFRFGRELKPNERPLKHTVPTRRNPVDTEPLTPVGLYAAYQTTPYIPPPVINGRVPKNAFGNIDLYVPSMLPRGGAHIPHPDAKIAARILDIHWADAVTGFKFKGRQGTAVAEGVVVAAEYREAVEAVLEGLEYMRVLELEEFRREEALRMWRRFIVGLRIVERAKGYVEDDGSQDKNEDEEMADVTETSSKENEAATADNDAQPITQLDVPRPNNRRSDGTGFEGGLFGGAEPIPRIVYSSTRKQFYRLHYLPRDEEAETTANERERTTTSPLSDSLDDLFEDDGSFLPEEEPADSGPPDRNMEDIFDDGGGGGFLPESEDAMSSPDGDDDGGPLRPSRARHPVRCVDADVDTEESAGPNIARNPSPYDQFEQDAQETSLEEQEVEGSVWRTKRPAAWSSSSENIKRNDHGEYDDLLSEDPDEEEMEWVDDFIA</sequence>
<feature type="compositionally biased region" description="Low complexity" evidence="6">
    <location>
        <begin position="344"/>
        <end position="356"/>
    </location>
</feature>
<gene>
    <name evidence="10" type="ORF">EJ06DRAFT_91515</name>
</gene>
<feature type="domain" description="Rad4 beta-hairpin" evidence="9">
    <location>
        <begin position="630"/>
        <end position="704"/>
    </location>
</feature>
<feature type="region of interest" description="Disordered" evidence="6">
    <location>
        <begin position="744"/>
        <end position="808"/>
    </location>
</feature>
<feature type="compositionally biased region" description="Acidic residues" evidence="6">
    <location>
        <begin position="990"/>
        <end position="1010"/>
    </location>
</feature>
<dbReference type="InterPro" id="IPR036985">
    <property type="entry name" value="Transglutaminase-like_sf"/>
</dbReference>
<dbReference type="AlphaFoldDB" id="A0A6G1HSA9"/>
<feature type="domain" description="Rad4 beta-hairpin" evidence="7">
    <location>
        <begin position="510"/>
        <end position="568"/>
    </location>
</feature>
<dbReference type="InterPro" id="IPR042488">
    <property type="entry name" value="Rad4_BHD3_sf"/>
</dbReference>
<feature type="domain" description="Rad4 beta-hairpin" evidence="8">
    <location>
        <begin position="570"/>
        <end position="623"/>
    </location>
</feature>
<keyword evidence="3" id="KW-0227">DNA damage</keyword>
<organism evidence="10 11">
    <name type="scientific">Trichodelitschia bisporula</name>
    <dbReference type="NCBI Taxonomy" id="703511"/>
    <lineage>
        <taxon>Eukaryota</taxon>
        <taxon>Fungi</taxon>
        <taxon>Dikarya</taxon>
        <taxon>Ascomycota</taxon>
        <taxon>Pezizomycotina</taxon>
        <taxon>Dothideomycetes</taxon>
        <taxon>Dothideomycetes incertae sedis</taxon>
        <taxon>Phaeotrichales</taxon>
        <taxon>Phaeotrichaceae</taxon>
        <taxon>Trichodelitschia</taxon>
    </lineage>
</organism>
<evidence type="ECO:0000256" key="6">
    <source>
        <dbReference type="SAM" id="MobiDB-lite"/>
    </source>
</evidence>
<dbReference type="GO" id="GO:0005737">
    <property type="term" value="C:cytoplasm"/>
    <property type="evidence" value="ECO:0007669"/>
    <property type="project" value="TreeGrafter"/>
</dbReference>
<comment type="similarity">
    <text evidence="2">Belongs to the XPC family.</text>
</comment>
<keyword evidence="5" id="KW-0539">Nucleus</keyword>
<evidence type="ECO:0000313" key="11">
    <source>
        <dbReference type="Proteomes" id="UP000799640"/>
    </source>
</evidence>
<dbReference type="Pfam" id="PF10405">
    <property type="entry name" value="BHD_3"/>
    <property type="match status" value="1"/>
</dbReference>
<reference evidence="10" key="1">
    <citation type="journal article" date="2020" name="Stud. Mycol.">
        <title>101 Dothideomycetes genomes: a test case for predicting lifestyles and emergence of pathogens.</title>
        <authorList>
            <person name="Haridas S."/>
            <person name="Albert R."/>
            <person name="Binder M."/>
            <person name="Bloem J."/>
            <person name="Labutti K."/>
            <person name="Salamov A."/>
            <person name="Andreopoulos B."/>
            <person name="Baker S."/>
            <person name="Barry K."/>
            <person name="Bills G."/>
            <person name="Bluhm B."/>
            <person name="Cannon C."/>
            <person name="Castanera R."/>
            <person name="Culley D."/>
            <person name="Daum C."/>
            <person name="Ezra D."/>
            <person name="Gonzalez J."/>
            <person name="Henrissat B."/>
            <person name="Kuo A."/>
            <person name="Liang C."/>
            <person name="Lipzen A."/>
            <person name="Lutzoni F."/>
            <person name="Magnuson J."/>
            <person name="Mondo S."/>
            <person name="Nolan M."/>
            <person name="Ohm R."/>
            <person name="Pangilinan J."/>
            <person name="Park H.-J."/>
            <person name="Ramirez L."/>
            <person name="Alfaro M."/>
            <person name="Sun H."/>
            <person name="Tritt A."/>
            <person name="Yoshinaga Y."/>
            <person name="Zwiers L.-H."/>
            <person name="Turgeon B."/>
            <person name="Goodwin S."/>
            <person name="Spatafora J."/>
            <person name="Crous P."/>
            <person name="Grigoriev I."/>
        </authorList>
    </citation>
    <scope>NUCLEOTIDE SEQUENCE</scope>
    <source>
        <strain evidence="10">CBS 262.69</strain>
    </source>
</reference>
<dbReference type="GO" id="GO:0071942">
    <property type="term" value="C:XPC complex"/>
    <property type="evidence" value="ECO:0007669"/>
    <property type="project" value="TreeGrafter"/>
</dbReference>
<dbReference type="SMART" id="SM01030">
    <property type="entry name" value="BHD_1"/>
    <property type="match status" value="1"/>
</dbReference>
<dbReference type="PANTHER" id="PTHR12135:SF0">
    <property type="entry name" value="DNA REPAIR PROTEIN COMPLEMENTING XP-C CELLS"/>
    <property type="match status" value="1"/>
</dbReference>
<feature type="region of interest" description="Disordered" evidence="6">
    <location>
        <begin position="1"/>
        <end position="129"/>
    </location>
</feature>
<evidence type="ECO:0000256" key="1">
    <source>
        <dbReference type="ARBA" id="ARBA00004123"/>
    </source>
</evidence>
<dbReference type="Gene3D" id="2.20.20.110">
    <property type="entry name" value="Rad4, beta-hairpin domain BHD1"/>
    <property type="match status" value="1"/>
</dbReference>
<feature type="compositionally biased region" description="Low complexity" evidence="6">
    <location>
        <begin position="61"/>
        <end position="77"/>
    </location>
</feature>
<dbReference type="InterPro" id="IPR038765">
    <property type="entry name" value="Papain-like_cys_pep_sf"/>
</dbReference>
<dbReference type="InterPro" id="IPR018327">
    <property type="entry name" value="BHD_2"/>
</dbReference>
<feature type="compositionally biased region" description="Basic residues" evidence="6">
    <location>
        <begin position="1"/>
        <end position="11"/>
    </location>
</feature>
<feature type="compositionally biased region" description="Basic and acidic residues" evidence="6">
    <location>
        <begin position="370"/>
        <end position="380"/>
    </location>
</feature>
<dbReference type="InterPro" id="IPR018328">
    <property type="entry name" value="Rad4_beta-hairpin_dom3"/>
</dbReference>
<name>A0A6G1HSA9_9PEZI</name>
<dbReference type="InterPro" id="IPR018326">
    <property type="entry name" value="Rad4_beta-hairpin_dom1"/>
</dbReference>
<evidence type="ECO:0000256" key="3">
    <source>
        <dbReference type="ARBA" id="ARBA00022763"/>
    </source>
</evidence>
<dbReference type="InterPro" id="IPR004583">
    <property type="entry name" value="DNA_repair_Rad4"/>
</dbReference>
<dbReference type="SUPFAM" id="SSF54001">
    <property type="entry name" value="Cysteine proteinases"/>
    <property type="match status" value="1"/>
</dbReference>
<evidence type="ECO:0000256" key="4">
    <source>
        <dbReference type="ARBA" id="ARBA00023204"/>
    </source>
</evidence>
<dbReference type="Pfam" id="PF10404">
    <property type="entry name" value="BHD_2"/>
    <property type="match status" value="1"/>
</dbReference>
<dbReference type="OrthoDB" id="300780at2759"/>
<dbReference type="InterPro" id="IPR018325">
    <property type="entry name" value="Rad4/PNGase_transGLS-fold"/>
</dbReference>
<feature type="compositionally biased region" description="Acidic residues" evidence="6">
    <location>
        <begin position="100"/>
        <end position="117"/>
    </location>
</feature>
<feature type="compositionally biased region" description="Acidic residues" evidence="6">
    <location>
        <begin position="947"/>
        <end position="961"/>
    </location>
</feature>
<feature type="compositionally biased region" description="Basic and acidic residues" evidence="6">
    <location>
        <begin position="980"/>
        <end position="989"/>
    </location>
</feature>
<dbReference type="SMART" id="SM01031">
    <property type="entry name" value="BHD_2"/>
    <property type="match status" value="1"/>
</dbReference>
<dbReference type="GO" id="GO:0003697">
    <property type="term" value="F:single-stranded DNA binding"/>
    <property type="evidence" value="ECO:0007669"/>
    <property type="project" value="TreeGrafter"/>
</dbReference>
<dbReference type="EMBL" id="ML996699">
    <property type="protein sequence ID" value="KAF2398791.1"/>
    <property type="molecule type" value="Genomic_DNA"/>
</dbReference>
<keyword evidence="11" id="KW-1185">Reference proteome</keyword>
<dbReference type="SMART" id="SM01032">
    <property type="entry name" value="BHD_3"/>
    <property type="match status" value="1"/>
</dbReference>
<comment type="subcellular location">
    <subcellularLocation>
        <location evidence="1">Nucleus</location>
    </subcellularLocation>
</comment>
<dbReference type="Pfam" id="PF10403">
    <property type="entry name" value="BHD_1"/>
    <property type="match status" value="1"/>
</dbReference>
<feature type="region of interest" description="Disordered" evidence="6">
    <location>
        <begin position="343"/>
        <end position="382"/>
    </location>
</feature>
<dbReference type="Gene3D" id="3.30.60.290">
    <property type="entry name" value="Rad4, beta-hairpin domain BHD2"/>
    <property type="match status" value="1"/>
</dbReference>
<evidence type="ECO:0000259" key="8">
    <source>
        <dbReference type="SMART" id="SM01031"/>
    </source>
</evidence>
<dbReference type="GO" id="GO:0000111">
    <property type="term" value="C:nucleotide-excision repair factor 2 complex"/>
    <property type="evidence" value="ECO:0007669"/>
    <property type="project" value="TreeGrafter"/>
</dbReference>
<evidence type="ECO:0000256" key="5">
    <source>
        <dbReference type="ARBA" id="ARBA00023242"/>
    </source>
</evidence>
<protein>
    <submittedName>
        <fullName evidence="10">Rad4-domain-containing protein</fullName>
    </submittedName>
</protein>
<dbReference type="GO" id="GO:0006298">
    <property type="term" value="P:mismatch repair"/>
    <property type="evidence" value="ECO:0007669"/>
    <property type="project" value="TreeGrafter"/>
</dbReference>
<dbReference type="Gene3D" id="3.30.70.2460">
    <property type="entry name" value="Rad4, beta-hairpin domain BHD3"/>
    <property type="match status" value="1"/>
</dbReference>
<evidence type="ECO:0000259" key="9">
    <source>
        <dbReference type="SMART" id="SM01032"/>
    </source>
</evidence>
<feature type="compositionally biased region" description="Basic and acidic residues" evidence="6">
    <location>
        <begin position="22"/>
        <end position="37"/>
    </location>
</feature>
<dbReference type="GO" id="GO:0003684">
    <property type="term" value="F:damaged DNA binding"/>
    <property type="evidence" value="ECO:0007669"/>
    <property type="project" value="InterPro"/>
</dbReference>
<proteinExistence type="inferred from homology"/>
<feature type="region of interest" description="Disordered" evidence="6">
    <location>
        <begin position="833"/>
        <end position="1010"/>
    </location>
</feature>
<dbReference type="Proteomes" id="UP000799640">
    <property type="component" value="Unassembled WGS sequence"/>
</dbReference>
<evidence type="ECO:0000313" key="10">
    <source>
        <dbReference type="EMBL" id="KAF2398791.1"/>
    </source>
</evidence>
<dbReference type="Pfam" id="PF03835">
    <property type="entry name" value="Rad4"/>
    <property type="match status" value="1"/>
</dbReference>
<evidence type="ECO:0000259" key="7">
    <source>
        <dbReference type="SMART" id="SM01030"/>
    </source>
</evidence>
<keyword evidence="4" id="KW-0234">DNA repair</keyword>